<comment type="caution">
    <text evidence="4">The sequence shown here is derived from an EMBL/GenBank/DDBJ whole genome shotgun (WGS) entry which is preliminary data.</text>
</comment>
<dbReference type="EMBL" id="JADAQX010000001">
    <property type="protein sequence ID" value="KAF8823124.1"/>
    <property type="molecule type" value="Genomic_DNA"/>
</dbReference>
<evidence type="ECO:0000256" key="1">
    <source>
        <dbReference type="RuleBase" id="RU365079"/>
    </source>
</evidence>
<reference evidence="4 5" key="1">
    <citation type="journal article" date="2020" name="bioRxiv">
        <title>Metabolic contributions of an alphaproteobacterial endosymbiont in the apicomplexan Cardiosporidium cionae.</title>
        <authorList>
            <person name="Hunter E.S."/>
            <person name="Paight C.J."/>
            <person name="Lane C.E."/>
        </authorList>
    </citation>
    <scope>NUCLEOTIDE SEQUENCE [LARGE SCALE GENOMIC DNA]</scope>
    <source>
        <strain evidence="4">ESH_2018</strain>
    </source>
</reference>
<dbReference type="InterPro" id="IPR023214">
    <property type="entry name" value="HAD_sf"/>
</dbReference>
<proteinExistence type="inferred from homology"/>
<dbReference type="Gene3D" id="3.40.50.1000">
    <property type="entry name" value="HAD superfamily/HAD-like"/>
    <property type="match status" value="1"/>
</dbReference>
<dbReference type="PANTHER" id="PTHR12210">
    <property type="entry name" value="DULLARD PROTEIN PHOSPHATASE"/>
    <property type="match status" value="1"/>
</dbReference>
<dbReference type="SUPFAM" id="SSF56784">
    <property type="entry name" value="HAD-like"/>
    <property type="match status" value="1"/>
</dbReference>
<evidence type="ECO:0000313" key="4">
    <source>
        <dbReference type="EMBL" id="KAF8823124.1"/>
    </source>
</evidence>
<comment type="function">
    <text evidence="1">Essential component of the TIM23 complex, a complex that mediates the translocation of transit peptide-containing proteins across the mitochondrial inner membrane.</text>
</comment>
<dbReference type="CDD" id="cd07521">
    <property type="entry name" value="HAD_FCP1-like"/>
    <property type="match status" value="1"/>
</dbReference>
<organism evidence="4 5">
    <name type="scientific">Cardiosporidium cionae</name>
    <dbReference type="NCBI Taxonomy" id="476202"/>
    <lineage>
        <taxon>Eukaryota</taxon>
        <taxon>Sar</taxon>
        <taxon>Alveolata</taxon>
        <taxon>Apicomplexa</taxon>
        <taxon>Aconoidasida</taxon>
        <taxon>Nephromycida</taxon>
        <taxon>Cardiosporidium</taxon>
    </lineage>
</organism>
<dbReference type="PROSITE" id="PS50969">
    <property type="entry name" value="FCP1"/>
    <property type="match status" value="1"/>
</dbReference>
<evidence type="ECO:0000313" key="5">
    <source>
        <dbReference type="Proteomes" id="UP000823046"/>
    </source>
</evidence>
<comment type="subcellular location">
    <subcellularLocation>
        <location evidence="1">Mitochondrion inner membrane</location>
        <topology evidence="1">Single-pass membrane protein</topology>
    </subcellularLocation>
</comment>
<dbReference type="InterPro" id="IPR004274">
    <property type="entry name" value="FCP1_dom"/>
</dbReference>
<keyword evidence="1" id="KW-0813">Transport</keyword>
<comment type="similarity">
    <text evidence="1">Belongs to the TIM50 family.</text>
</comment>
<gene>
    <name evidence="4" type="ORF">IE077_003045</name>
</gene>
<sequence>MAAMSIHKLHSAFQPFGRFALRGATGSVFCHQANCSLASSLQKACLHDHAKPHYGQTASYTQRGNTFFYRTCFSSSSFSTTSSPLPTEKLNDSALSSPPLGRTSLPPSPVPVSLFSYLPVKSLLFLAVGISGIGYVYSVCLEKGITMQDFGKQLLHIFEEKQMRATDYISAFFDEHFPLSSEPLLPDTAELNYPDYLPTLVIDFDKTIAHLEHDRHNGWRVVKRPGADRFFRELIHYYEIVVWSDDSFPVAQDAMMKWGVPVGGCLHRDQCKRRHGHFIKDISRLGRKMDRVVMVDHDPMAYMLHPENGILIKEFNGDPGDCELESLIDLLKVMAVSREDVRTQIGKYSGAGVDIGRRYLVEKSLCDEKAENRRSLGKAFGMGNMFSPNRVVSPKGVGIR</sequence>
<accession>A0ABQ7JGS3</accession>
<dbReference type="SMART" id="SM00577">
    <property type="entry name" value="CPDc"/>
    <property type="match status" value="1"/>
</dbReference>
<dbReference type="InterPro" id="IPR036412">
    <property type="entry name" value="HAD-like_sf"/>
</dbReference>
<evidence type="ECO:0000259" key="3">
    <source>
        <dbReference type="PROSITE" id="PS50969"/>
    </source>
</evidence>
<keyword evidence="1" id="KW-0496">Mitochondrion</keyword>
<protein>
    <recommendedName>
        <fullName evidence="1">Mitochondrial import inner membrane translocase subunit TIM50</fullName>
    </recommendedName>
</protein>
<keyword evidence="1" id="KW-0811">Translocation</keyword>
<name>A0ABQ7JGS3_9APIC</name>
<feature type="region of interest" description="Disordered" evidence="2">
    <location>
        <begin position="78"/>
        <end position="101"/>
    </location>
</feature>
<keyword evidence="5" id="KW-1185">Reference proteome</keyword>
<dbReference type="Proteomes" id="UP000823046">
    <property type="component" value="Unassembled WGS sequence"/>
</dbReference>
<keyword evidence="1" id="KW-0653">Protein transport</keyword>
<comment type="subunit">
    <text evidence="1">Component of the TIM23 complex.</text>
</comment>
<evidence type="ECO:0000256" key="2">
    <source>
        <dbReference type="SAM" id="MobiDB-lite"/>
    </source>
</evidence>
<feature type="domain" description="FCP1 homology" evidence="3">
    <location>
        <begin position="193"/>
        <end position="334"/>
    </location>
</feature>
<keyword evidence="1" id="KW-0809">Transit peptide</keyword>
<dbReference type="InterPro" id="IPR050365">
    <property type="entry name" value="TIM50"/>
</dbReference>
<dbReference type="Pfam" id="PF03031">
    <property type="entry name" value="NIF"/>
    <property type="match status" value="1"/>
</dbReference>